<evidence type="ECO:0000313" key="2">
    <source>
        <dbReference type="Proteomes" id="UP001165960"/>
    </source>
</evidence>
<proteinExistence type="predicted"/>
<dbReference type="EMBL" id="QTSX02005026">
    <property type="protein sequence ID" value="KAJ9062079.1"/>
    <property type="molecule type" value="Genomic_DNA"/>
</dbReference>
<name>A0ACC2SI67_9FUNG</name>
<gene>
    <name evidence="1" type="primary">RIT1_2</name>
    <name evidence="1" type="ORF">DSO57_1014502</name>
</gene>
<evidence type="ECO:0000313" key="1">
    <source>
        <dbReference type="EMBL" id="KAJ9062079.1"/>
    </source>
</evidence>
<organism evidence="1 2">
    <name type="scientific">Entomophthora muscae</name>
    <dbReference type="NCBI Taxonomy" id="34485"/>
    <lineage>
        <taxon>Eukaryota</taxon>
        <taxon>Fungi</taxon>
        <taxon>Fungi incertae sedis</taxon>
        <taxon>Zoopagomycota</taxon>
        <taxon>Entomophthoromycotina</taxon>
        <taxon>Entomophthoromycetes</taxon>
        <taxon>Entomophthorales</taxon>
        <taxon>Entomophthoraceae</taxon>
        <taxon>Entomophthora</taxon>
    </lineage>
</organism>
<dbReference type="Proteomes" id="UP001165960">
    <property type="component" value="Unassembled WGS sequence"/>
</dbReference>
<reference evidence="1" key="1">
    <citation type="submission" date="2022-04" db="EMBL/GenBank/DDBJ databases">
        <title>Genome of the entomopathogenic fungus Entomophthora muscae.</title>
        <authorList>
            <person name="Elya C."/>
            <person name="Lovett B.R."/>
            <person name="Lee E."/>
            <person name="Macias A.M."/>
            <person name="Hajek A.E."/>
            <person name="De Bivort B.L."/>
            <person name="Kasson M.T."/>
            <person name="De Fine Licht H.H."/>
            <person name="Stajich J.E."/>
        </authorList>
    </citation>
    <scope>NUCLEOTIDE SEQUENCE</scope>
    <source>
        <strain evidence="1">Berkeley</strain>
    </source>
</reference>
<keyword evidence="2" id="KW-1185">Reference proteome</keyword>
<accession>A0ACC2SI67</accession>
<protein>
    <submittedName>
        <fullName evidence="1">tRNA A64-2'-O-ribosylphosphate transferase</fullName>
    </submittedName>
</protein>
<comment type="caution">
    <text evidence="1">The sequence shown here is derived from an EMBL/GenBank/DDBJ whole genome shotgun (WGS) entry which is preliminary data.</text>
</comment>
<sequence>MLSIPEGKKGQGQLSLALPKVVAWVRENAGGFIERKPRILCHCAQGVDRSVGVALTLLVEFLDETGTLNFNRTRPKVDKATIQRQLLSMTRYRSQIRPSRATLKKVNDFFMSHQ</sequence>
<keyword evidence="1" id="KW-0808">Transferase</keyword>